<keyword evidence="1" id="KW-0812">Transmembrane</keyword>
<comment type="caution">
    <text evidence="2">The sequence shown here is derived from an EMBL/GenBank/DDBJ whole genome shotgun (WGS) entry which is preliminary data.</text>
</comment>
<sequence length="171" mass="19757">MFIVIYYSCGFIAARPLYVATHLRLQWMLLNEHLVRISDGYDVTDEEYQDVIQERLKICIEHHCEIKRLHKGLVVETFFYGVIVVAGIIEILVGVGYFIIQDLDPSLNHIMVLILFIWVTLVTLVIYCGQLLEDEYRYIFDLVLLPLGGLEPKKQTRTVTDANKHLTASNT</sequence>
<name>A0AAV8Z3Q5_9CUCU</name>
<gene>
    <name evidence="2" type="ORF">NQ318_017635</name>
</gene>
<accession>A0AAV8Z3Q5</accession>
<dbReference type="AlphaFoldDB" id="A0AAV8Z3Q5"/>
<feature type="transmembrane region" description="Helical" evidence="1">
    <location>
        <begin position="106"/>
        <end position="128"/>
    </location>
</feature>
<keyword evidence="3" id="KW-1185">Reference proteome</keyword>
<keyword evidence="1" id="KW-0472">Membrane</keyword>
<dbReference type="Proteomes" id="UP001162162">
    <property type="component" value="Unassembled WGS sequence"/>
</dbReference>
<evidence type="ECO:0000313" key="2">
    <source>
        <dbReference type="EMBL" id="KAJ8957737.1"/>
    </source>
</evidence>
<proteinExistence type="predicted"/>
<feature type="transmembrane region" description="Helical" evidence="1">
    <location>
        <begin position="77"/>
        <end position="100"/>
    </location>
</feature>
<evidence type="ECO:0000256" key="1">
    <source>
        <dbReference type="SAM" id="Phobius"/>
    </source>
</evidence>
<keyword evidence="1" id="KW-1133">Transmembrane helix</keyword>
<reference evidence="2" key="1">
    <citation type="journal article" date="2023" name="Insect Mol. Biol.">
        <title>Genome sequencing provides insights into the evolution of gene families encoding plant cell wall-degrading enzymes in longhorned beetles.</title>
        <authorList>
            <person name="Shin N.R."/>
            <person name="Okamura Y."/>
            <person name="Kirsch R."/>
            <person name="Pauchet Y."/>
        </authorList>
    </citation>
    <scope>NUCLEOTIDE SEQUENCE</scope>
    <source>
        <strain evidence="2">AMC_N1</strain>
    </source>
</reference>
<dbReference type="EMBL" id="JAPWTK010000021">
    <property type="protein sequence ID" value="KAJ8957737.1"/>
    <property type="molecule type" value="Genomic_DNA"/>
</dbReference>
<evidence type="ECO:0000313" key="3">
    <source>
        <dbReference type="Proteomes" id="UP001162162"/>
    </source>
</evidence>
<organism evidence="2 3">
    <name type="scientific">Aromia moschata</name>
    <dbReference type="NCBI Taxonomy" id="1265417"/>
    <lineage>
        <taxon>Eukaryota</taxon>
        <taxon>Metazoa</taxon>
        <taxon>Ecdysozoa</taxon>
        <taxon>Arthropoda</taxon>
        <taxon>Hexapoda</taxon>
        <taxon>Insecta</taxon>
        <taxon>Pterygota</taxon>
        <taxon>Neoptera</taxon>
        <taxon>Endopterygota</taxon>
        <taxon>Coleoptera</taxon>
        <taxon>Polyphaga</taxon>
        <taxon>Cucujiformia</taxon>
        <taxon>Chrysomeloidea</taxon>
        <taxon>Cerambycidae</taxon>
        <taxon>Cerambycinae</taxon>
        <taxon>Callichromatini</taxon>
        <taxon>Aromia</taxon>
    </lineage>
</organism>
<protein>
    <submittedName>
        <fullName evidence="2">Uncharacterized protein</fullName>
    </submittedName>
</protein>